<feature type="region of interest" description="Disordered" evidence="1">
    <location>
        <begin position="182"/>
        <end position="211"/>
    </location>
</feature>
<dbReference type="Proteomes" id="UP001515500">
    <property type="component" value="Chromosome 7"/>
</dbReference>
<evidence type="ECO:0000256" key="1">
    <source>
        <dbReference type="SAM" id="MobiDB-lite"/>
    </source>
</evidence>
<dbReference type="GO" id="GO:0006355">
    <property type="term" value="P:regulation of DNA-templated transcription"/>
    <property type="evidence" value="ECO:0007669"/>
    <property type="project" value="InterPro"/>
</dbReference>
<name>A0AB40BR97_DIOCR</name>
<evidence type="ECO:0000313" key="3">
    <source>
        <dbReference type="RefSeq" id="XP_039129846.1"/>
    </source>
</evidence>
<dbReference type="GO" id="GO:0007623">
    <property type="term" value="P:circadian rhythm"/>
    <property type="evidence" value="ECO:0007669"/>
    <property type="project" value="InterPro"/>
</dbReference>
<dbReference type="InterPro" id="IPR039928">
    <property type="entry name" value="LNK"/>
</dbReference>
<dbReference type="GeneID" id="120265968"/>
<protein>
    <submittedName>
        <fullName evidence="3">Uncharacterized protein LOC120265968</fullName>
    </submittedName>
</protein>
<reference evidence="3" key="1">
    <citation type="submission" date="2025-08" db="UniProtKB">
        <authorList>
            <consortium name="RefSeq"/>
        </authorList>
    </citation>
    <scope>IDENTIFICATION</scope>
</reference>
<sequence>MTLWFLLIKKHQKFHVLMKFLHYLMTGTKWTTINPKILDHLKNFVEDPHLLMRENSILIHNKYMIKLTMSLLCITVKDRVNSSACGGSSLLNHSAGTSEASFQDQPDFRLQNNMEQMDEIFLNSLLEDDLQNLGSPYEPLPMFPASAYRSMSFENFLTDVIVEPACLVKDCSFPESAIEIRDDGNKENSSSWSLIRDESKASEDSHAEPVMKSENDTITAVNEAQCLEETVLHKLEGVMTQLSEKTRICFRDALYRLAESSKKAEYRNRPPAAGEVNCDNSRNLKKGSESKTNAIDRTVANLLFTEPSMSPALSCEGPVYDNNDNTVVTGMQYSLDQSSGRPQATYYEDMDNEE</sequence>
<proteinExistence type="predicted"/>
<dbReference type="RefSeq" id="XP_039129846.1">
    <property type="nucleotide sequence ID" value="XM_039273912.1"/>
</dbReference>
<keyword evidence="2" id="KW-1185">Reference proteome</keyword>
<evidence type="ECO:0000313" key="2">
    <source>
        <dbReference type="Proteomes" id="UP001515500"/>
    </source>
</evidence>
<accession>A0AB40BR97</accession>
<feature type="compositionally biased region" description="Basic and acidic residues" evidence="1">
    <location>
        <begin position="195"/>
        <end position="211"/>
    </location>
</feature>
<dbReference type="PANTHER" id="PTHR33334">
    <property type="entry name" value="PROTEIN LNK1"/>
    <property type="match status" value="1"/>
</dbReference>
<feature type="region of interest" description="Disordered" evidence="1">
    <location>
        <begin position="335"/>
        <end position="354"/>
    </location>
</feature>
<dbReference type="AlphaFoldDB" id="A0AB40BR97"/>
<organism evidence="2 3">
    <name type="scientific">Dioscorea cayennensis subsp. rotundata</name>
    <name type="common">White Guinea yam</name>
    <name type="synonym">Dioscorea rotundata</name>
    <dbReference type="NCBI Taxonomy" id="55577"/>
    <lineage>
        <taxon>Eukaryota</taxon>
        <taxon>Viridiplantae</taxon>
        <taxon>Streptophyta</taxon>
        <taxon>Embryophyta</taxon>
        <taxon>Tracheophyta</taxon>
        <taxon>Spermatophyta</taxon>
        <taxon>Magnoliopsida</taxon>
        <taxon>Liliopsida</taxon>
        <taxon>Dioscoreales</taxon>
        <taxon>Dioscoreaceae</taxon>
        <taxon>Dioscorea</taxon>
    </lineage>
</organism>
<dbReference type="PANTHER" id="PTHR33334:SF10">
    <property type="entry name" value="PROTEIN LNK4"/>
    <property type="match status" value="1"/>
</dbReference>
<gene>
    <name evidence="3" type="primary">LOC120265968</name>
</gene>